<keyword evidence="3" id="KW-0456">Lyase</keyword>
<dbReference type="Pfam" id="PF21006">
    <property type="entry name" value="NHase_beta_N"/>
    <property type="match status" value="1"/>
</dbReference>
<dbReference type="AlphaFoldDB" id="A0A9Y2N1Z5"/>
<dbReference type="Proteomes" id="UP001236014">
    <property type="component" value="Chromosome"/>
</dbReference>
<evidence type="ECO:0000259" key="2">
    <source>
        <dbReference type="Pfam" id="PF21006"/>
    </source>
</evidence>
<evidence type="ECO:0000313" key="4">
    <source>
        <dbReference type="Proteomes" id="UP001236014"/>
    </source>
</evidence>
<dbReference type="InterPro" id="IPR042262">
    <property type="entry name" value="CN_hydtase_beta_C"/>
</dbReference>
<gene>
    <name evidence="3" type="ORF">QRX50_23450</name>
</gene>
<keyword evidence="4" id="KW-1185">Reference proteome</keyword>
<accession>A0A9Y2N1Z5</accession>
<feature type="region of interest" description="Disordered" evidence="1">
    <location>
        <begin position="1"/>
        <end position="22"/>
    </location>
</feature>
<dbReference type="Gene3D" id="1.10.472.20">
    <property type="entry name" value="Nitrile hydratase, beta subunit"/>
    <property type="match status" value="1"/>
</dbReference>
<evidence type="ECO:0000313" key="3">
    <source>
        <dbReference type="EMBL" id="WIX83502.1"/>
    </source>
</evidence>
<feature type="compositionally biased region" description="Basic and acidic residues" evidence="1">
    <location>
        <begin position="1"/>
        <end position="17"/>
    </location>
</feature>
<protein>
    <submittedName>
        <fullName evidence="3">Nitrile hydratase subunit beta</fullName>
        <ecNumber evidence="3">4.2.1.84</ecNumber>
    </submittedName>
</protein>
<dbReference type="RefSeq" id="WP_285974051.1">
    <property type="nucleotide sequence ID" value="NZ_CP127294.1"/>
</dbReference>
<name>A0A9Y2N1Z5_9PSEU</name>
<evidence type="ECO:0000256" key="1">
    <source>
        <dbReference type="SAM" id="MobiDB-lite"/>
    </source>
</evidence>
<sequence>MTEKSELVARPPHDLGGLREGPLVRSEHDMTPFEKSCHALLNVLNVHKLVNTEEKRRGVEDLGSEMIGKLTYYERWAVSASKVLIEKKIITSEELGKKMAEIKARLGEDA</sequence>
<dbReference type="SUPFAM" id="SSF50090">
    <property type="entry name" value="Electron transport accessory proteins"/>
    <property type="match status" value="1"/>
</dbReference>
<dbReference type="EC" id="4.2.1.84" evidence="3"/>
<feature type="domain" description="Nitrile hydratase beta subunit-like N-terminal" evidence="2">
    <location>
        <begin position="12"/>
        <end position="105"/>
    </location>
</feature>
<dbReference type="InterPro" id="IPR049054">
    <property type="entry name" value="CN_hydtase_beta-like_N"/>
</dbReference>
<reference evidence="3 4" key="1">
    <citation type="submission" date="2023-06" db="EMBL/GenBank/DDBJ databases">
        <authorList>
            <person name="Oyuntsetseg B."/>
            <person name="Kim S.B."/>
        </authorList>
    </citation>
    <scope>NUCLEOTIDE SEQUENCE [LARGE SCALE GENOMIC DNA]</scope>
    <source>
        <strain evidence="3 4">2-15</strain>
    </source>
</reference>
<organism evidence="3 4">
    <name type="scientific">Amycolatopsis carbonis</name>
    <dbReference type="NCBI Taxonomy" id="715471"/>
    <lineage>
        <taxon>Bacteria</taxon>
        <taxon>Bacillati</taxon>
        <taxon>Actinomycetota</taxon>
        <taxon>Actinomycetes</taxon>
        <taxon>Pseudonocardiales</taxon>
        <taxon>Pseudonocardiaceae</taxon>
        <taxon>Amycolatopsis</taxon>
    </lineage>
</organism>
<proteinExistence type="predicted"/>
<dbReference type="InterPro" id="IPR008990">
    <property type="entry name" value="Elect_transpt_acc-like_dom_sf"/>
</dbReference>
<dbReference type="EMBL" id="CP127294">
    <property type="protein sequence ID" value="WIX83502.1"/>
    <property type="molecule type" value="Genomic_DNA"/>
</dbReference>
<dbReference type="GO" id="GO:0018822">
    <property type="term" value="F:nitrile hydratase activity"/>
    <property type="evidence" value="ECO:0007669"/>
    <property type="project" value="UniProtKB-EC"/>
</dbReference>
<dbReference type="KEGG" id="acab:QRX50_23450"/>